<evidence type="ECO:0000256" key="6">
    <source>
        <dbReference type="ARBA" id="ARBA00023242"/>
    </source>
</evidence>
<dbReference type="PANTHER" id="PTHR33588:SF1">
    <property type="entry name" value="CILIA- AND FLAGELLA-ASSOCIATED PROTEIN 299"/>
    <property type="match status" value="1"/>
</dbReference>
<reference evidence="8" key="2">
    <citation type="submission" date="2012-10" db="EMBL/GenBank/DDBJ databases">
        <title>MonarchBase: the monarch butterfly genome database.</title>
        <authorList>
            <person name="Zhan S."/>
            <person name="Reppert S.M."/>
        </authorList>
    </citation>
    <scope>NUCLEOTIDE SEQUENCE</scope>
    <source>
        <strain evidence="8">F-2</strain>
    </source>
</reference>
<dbReference type="EMBL" id="AGBW02012624">
    <property type="protein sequence ID" value="OWR44708.1"/>
    <property type="molecule type" value="Genomic_DNA"/>
</dbReference>
<comment type="caution">
    <text evidence="8">The sequence shown here is derived from an EMBL/GenBank/DDBJ whole genome shotgun (WGS) entry which is preliminary data.</text>
</comment>
<dbReference type="GO" id="GO:0005634">
    <property type="term" value="C:nucleus"/>
    <property type="evidence" value="ECO:0007669"/>
    <property type="project" value="UniProtKB-SubCell"/>
</dbReference>
<evidence type="ECO:0000256" key="1">
    <source>
        <dbReference type="ARBA" id="ARBA00003056"/>
    </source>
</evidence>
<dbReference type="GO" id="GO:0005737">
    <property type="term" value="C:cytoplasm"/>
    <property type="evidence" value="ECO:0007669"/>
    <property type="project" value="UniProtKB-SubCell"/>
</dbReference>
<gene>
    <name evidence="7" type="ORF">KGM_202129</name>
    <name evidence="8" type="ORF">KGM_202130</name>
</gene>
<organism evidence="8 9">
    <name type="scientific">Danaus plexippus plexippus</name>
    <dbReference type="NCBI Taxonomy" id="278856"/>
    <lineage>
        <taxon>Eukaryota</taxon>
        <taxon>Metazoa</taxon>
        <taxon>Ecdysozoa</taxon>
        <taxon>Arthropoda</taxon>
        <taxon>Hexapoda</taxon>
        <taxon>Insecta</taxon>
        <taxon>Pterygota</taxon>
        <taxon>Neoptera</taxon>
        <taxon>Endopterygota</taxon>
        <taxon>Lepidoptera</taxon>
        <taxon>Glossata</taxon>
        <taxon>Ditrysia</taxon>
        <taxon>Papilionoidea</taxon>
        <taxon>Nymphalidae</taxon>
        <taxon>Danainae</taxon>
        <taxon>Danaini</taxon>
        <taxon>Danaina</taxon>
        <taxon>Danaus</taxon>
        <taxon>Danaus</taxon>
    </lineage>
</organism>
<keyword evidence="9" id="KW-1185">Reference proteome</keyword>
<dbReference type="InterPro" id="IPR027887">
    <property type="entry name" value="DUF4464"/>
</dbReference>
<evidence type="ECO:0000256" key="5">
    <source>
        <dbReference type="ARBA" id="ARBA00022490"/>
    </source>
</evidence>
<keyword evidence="5" id="KW-0963">Cytoplasm</keyword>
<dbReference type="AlphaFoldDB" id="A0A212FFK8"/>
<accession>A0A212FFK8</accession>
<dbReference type="PANTHER" id="PTHR33588">
    <property type="entry name" value="CILIA- AND FLAGELLA-ASSOCIATED PROTEIN 299"/>
    <property type="match status" value="1"/>
</dbReference>
<sequence>MAMAEKKNEYPPGVEADRRLLQFETWEDYLDSLIEIADLRNLRSVDSARTIAALGYRANGDTLTEKEFYARRKVIHNIVFPVSKPYVLVSEGANVEDPFNRELAVRERANRVGILQSVIFIRHFTKGGFEISGYIDYAHRLISEDWAPFFRSNKMLWPRDNDLGYYHWRHGTVRSNISRNYKPVMDPERGLLFQNRHDHKIICPDPQQEPGQNTSKQRIYSPRYTQIEIYDHVVRRKS</sequence>
<reference evidence="8 9" key="1">
    <citation type="journal article" date="2011" name="Cell">
        <title>The monarch butterfly genome yields insights into long-distance migration.</title>
        <authorList>
            <person name="Zhan S."/>
            <person name="Merlin C."/>
            <person name="Boore J.L."/>
            <person name="Reppert S.M."/>
        </authorList>
    </citation>
    <scope>NUCLEOTIDE SEQUENCE [LARGE SCALE GENOMIC DNA]</scope>
    <source>
        <strain evidence="8">F-2</strain>
    </source>
</reference>
<dbReference type="KEGG" id="dpl:KGM_202129"/>
<dbReference type="eggNOG" id="ENOG502QSP8">
    <property type="taxonomic scope" value="Eukaryota"/>
</dbReference>
<dbReference type="KEGG" id="dpl:KGM_202130"/>
<protein>
    <recommendedName>
        <fullName evidence="4">Cilia- and flagella-associated protein 299</fullName>
    </recommendedName>
</protein>
<evidence type="ECO:0000313" key="8">
    <source>
        <dbReference type="EMBL" id="OWR52516.1"/>
    </source>
</evidence>
<dbReference type="Proteomes" id="UP000007151">
    <property type="component" value="Unassembled WGS sequence"/>
</dbReference>
<evidence type="ECO:0000313" key="7">
    <source>
        <dbReference type="EMBL" id="OWR44708.1"/>
    </source>
</evidence>
<dbReference type="EMBL" id="AGBW02008807">
    <property type="protein sequence ID" value="OWR52516.1"/>
    <property type="molecule type" value="Genomic_DNA"/>
</dbReference>
<dbReference type="Pfam" id="PF14713">
    <property type="entry name" value="DUF4464"/>
    <property type="match status" value="1"/>
</dbReference>
<keyword evidence="6" id="KW-0539">Nucleus</keyword>
<comment type="function">
    <text evidence="1">May be involved in spermatogenesis.</text>
</comment>
<comment type="subcellular location">
    <subcellularLocation>
        <location evidence="3">Cytoplasm</location>
    </subcellularLocation>
    <subcellularLocation>
        <location evidence="2">Nucleus</location>
    </subcellularLocation>
</comment>
<evidence type="ECO:0000313" key="9">
    <source>
        <dbReference type="Proteomes" id="UP000007151"/>
    </source>
</evidence>
<name>A0A212FFK8_DANPL</name>
<dbReference type="OrthoDB" id="2136125at2759"/>
<evidence type="ECO:0000256" key="3">
    <source>
        <dbReference type="ARBA" id="ARBA00004496"/>
    </source>
</evidence>
<evidence type="ECO:0000256" key="4">
    <source>
        <dbReference type="ARBA" id="ARBA00021436"/>
    </source>
</evidence>
<evidence type="ECO:0000256" key="2">
    <source>
        <dbReference type="ARBA" id="ARBA00004123"/>
    </source>
</evidence>
<proteinExistence type="predicted"/>